<dbReference type="OrthoDB" id="4318225at2"/>
<sequence>MIRRAALLAVVGLAIALTSANAAATPAADPYSPVMVVLDSSGSMKARDAGGTGTRMDAAKRAVSTMVDGLPAEARVGLTIYGAGTGSAGSEKAAGCKDVQVVQPVGAVNKPALKAAVSRAQARGYTPIGQSLRTAAAQLPAEGQRSIVLVSDGEDTCAPPQPCEVAKELHRQGIDLHVHTIGFRVGAAARAQLACIAQTTGGTYHDADDAGTLTGVLGRVTERALRHYEPVGKPITGTNDPTTAPLVAPGQYVDTLNSQEERFYAVDLKEGETLYFAGTAIFPRGNVRDIEALDIRITGPGGADCYKRERQLHTRAKADGGSLSTVLRWDELADGTGQSRTCDEAGRYTLRLTRDNKGTDRVPVELLVRVEPPVTGGKGDPAQAALVQFAGQPAGAGQAVRGGGSFNEATTLAGSGRYAETVYYGEQLFYRVKLDWGQGLAYRITYGGVPDGETVNVATSLFNPVRDEIDSDTTAYTGNTMTLPFDGKPIATTRVMYLNRDGGAADIRKMAVDGWYYIMVKLGAADGAGGVPVKIDLAVAGTKVSGPEYSSVGSTPEATPSAEPSSSESSSSSPSSSPEGGSGTASGPIDGRANSDDSSSALPWVIGGAAGLLAVAGVAIALILRGRRPSGPSRPY</sequence>
<keyword evidence="6" id="KW-1185">Reference proteome</keyword>
<dbReference type="SMART" id="SM00327">
    <property type="entry name" value="VWA"/>
    <property type="match status" value="1"/>
</dbReference>
<dbReference type="InterPro" id="IPR051266">
    <property type="entry name" value="CLCR"/>
</dbReference>
<evidence type="ECO:0000313" key="6">
    <source>
        <dbReference type="Proteomes" id="UP000292346"/>
    </source>
</evidence>
<dbReference type="SUPFAM" id="SSF53300">
    <property type="entry name" value="vWA-like"/>
    <property type="match status" value="1"/>
</dbReference>
<evidence type="ECO:0000259" key="4">
    <source>
        <dbReference type="PROSITE" id="PS50234"/>
    </source>
</evidence>
<dbReference type="PANTHER" id="PTHR10579:SF43">
    <property type="entry name" value="ZINC FINGER (C3HC4-TYPE RING FINGER) FAMILY PROTEIN"/>
    <property type="match status" value="1"/>
</dbReference>
<proteinExistence type="predicted"/>
<dbReference type="Gene3D" id="3.40.50.410">
    <property type="entry name" value="von Willebrand factor, type A domain"/>
    <property type="match status" value="1"/>
</dbReference>
<dbReference type="PROSITE" id="PS50234">
    <property type="entry name" value="VWFA"/>
    <property type="match status" value="1"/>
</dbReference>
<dbReference type="PANTHER" id="PTHR10579">
    <property type="entry name" value="CALCIUM-ACTIVATED CHLORIDE CHANNEL REGULATOR"/>
    <property type="match status" value="1"/>
</dbReference>
<feature type="compositionally biased region" description="Low complexity" evidence="1">
    <location>
        <begin position="554"/>
        <end position="579"/>
    </location>
</feature>
<keyword evidence="2" id="KW-0472">Membrane</keyword>
<keyword evidence="2" id="KW-1133">Transmembrane helix</keyword>
<feature type="domain" description="VWFA" evidence="4">
    <location>
        <begin position="33"/>
        <end position="220"/>
    </location>
</feature>
<feature type="chain" id="PRO_5020967925" evidence="3">
    <location>
        <begin position="23"/>
        <end position="636"/>
    </location>
</feature>
<keyword evidence="2" id="KW-0812">Transmembrane</keyword>
<dbReference type="Pfam" id="PF13519">
    <property type="entry name" value="VWA_2"/>
    <property type="match status" value="1"/>
</dbReference>
<dbReference type="RefSeq" id="WP_131344206.1">
    <property type="nucleotide sequence ID" value="NZ_SJJZ01000004.1"/>
</dbReference>
<dbReference type="EMBL" id="SJJZ01000004">
    <property type="protein sequence ID" value="TCC03653.1"/>
    <property type="molecule type" value="Genomic_DNA"/>
</dbReference>
<evidence type="ECO:0000256" key="2">
    <source>
        <dbReference type="SAM" id="Phobius"/>
    </source>
</evidence>
<organism evidence="5 6">
    <name type="scientific">Kribbella soli</name>
    <dbReference type="NCBI Taxonomy" id="1124743"/>
    <lineage>
        <taxon>Bacteria</taxon>
        <taxon>Bacillati</taxon>
        <taxon>Actinomycetota</taxon>
        <taxon>Actinomycetes</taxon>
        <taxon>Propionibacteriales</taxon>
        <taxon>Kribbellaceae</taxon>
        <taxon>Kribbella</taxon>
    </lineage>
</organism>
<reference evidence="5 6" key="1">
    <citation type="submission" date="2019-02" db="EMBL/GenBank/DDBJ databases">
        <title>Kribbella capetownensis sp. nov. and Kribbella speibonae sp. nov., isolated from soil.</title>
        <authorList>
            <person name="Curtis S.M."/>
            <person name="Norton I."/>
            <person name="Everest G.J."/>
            <person name="Meyers P.R."/>
        </authorList>
    </citation>
    <scope>NUCLEOTIDE SEQUENCE [LARGE SCALE GENOMIC DNA]</scope>
    <source>
        <strain evidence="5 6">KCTC 29219</strain>
    </source>
</reference>
<feature type="transmembrane region" description="Helical" evidence="2">
    <location>
        <begin position="601"/>
        <end position="624"/>
    </location>
</feature>
<keyword evidence="3" id="KW-0732">Signal</keyword>
<evidence type="ECO:0000313" key="5">
    <source>
        <dbReference type="EMBL" id="TCC03653.1"/>
    </source>
</evidence>
<dbReference type="Proteomes" id="UP000292346">
    <property type="component" value="Unassembled WGS sequence"/>
</dbReference>
<comment type="caution">
    <text evidence="5">The sequence shown here is derived from an EMBL/GenBank/DDBJ whole genome shotgun (WGS) entry which is preliminary data.</text>
</comment>
<protein>
    <submittedName>
        <fullName evidence="5">VWA domain-containing protein</fullName>
    </submittedName>
</protein>
<dbReference type="InterPro" id="IPR036465">
    <property type="entry name" value="vWFA_dom_sf"/>
</dbReference>
<feature type="signal peptide" evidence="3">
    <location>
        <begin position="1"/>
        <end position="22"/>
    </location>
</feature>
<accession>A0A4R0H1Y1</accession>
<dbReference type="AlphaFoldDB" id="A0A4R0H1Y1"/>
<gene>
    <name evidence="5" type="ORF">E0H45_31475</name>
</gene>
<name>A0A4R0H1Y1_9ACTN</name>
<evidence type="ECO:0000256" key="3">
    <source>
        <dbReference type="SAM" id="SignalP"/>
    </source>
</evidence>
<dbReference type="InterPro" id="IPR002035">
    <property type="entry name" value="VWF_A"/>
</dbReference>
<feature type="region of interest" description="Disordered" evidence="1">
    <location>
        <begin position="545"/>
        <end position="600"/>
    </location>
</feature>
<evidence type="ECO:0000256" key="1">
    <source>
        <dbReference type="SAM" id="MobiDB-lite"/>
    </source>
</evidence>